<dbReference type="CDD" id="cd00082">
    <property type="entry name" value="HisKA"/>
    <property type="match status" value="1"/>
</dbReference>
<dbReference type="SUPFAM" id="SSF55874">
    <property type="entry name" value="ATPase domain of HSP90 chaperone/DNA topoisomerase II/histidine kinase"/>
    <property type="match status" value="1"/>
</dbReference>
<dbReference type="InterPro" id="IPR036890">
    <property type="entry name" value="HATPase_C_sf"/>
</dbReference>
<sequence>MNKWFLFLLVLSLVFFALSLVLAVYTAHKNTKIMNRLRSMLDMAGNGTFSESVFDESLLSAVEEKMADYLSSSEVSAKNLAQERDKIKALIADISHQTKTPISNILLYSQLLKEQELPEESMPCVEALSAQAQKLAFLIDSLIKTSRLESGVFVLCPKMQEVEPLFNKVLAQAFSQAKEKGVLLTVEETEGAACFDLKWTAEALYNIVDNAIKYTPGGGRVRLSTARYELFFRIDVSDNGIGIAEEEQSSIFGRFYRSAAVHDIDGVGIGLYLARQIIAGQGGYLKVKSLLEEGSTFSVFLPMGQ</sequence>
<dbReference type="EC" id="2.7.13.3" evidence="2"/>
<organism evidence="8 9">
    <name type="scientific">Kineothrix sedimenti</name>
    <dbReference type="NCBI Taxonomy" id="3123317"/>
    <lineage>
        <taxon>Bacteria</taxon>
        <taxon>Bacillati</taxon>
        <taxon>Bacillota</taxon>
        <taxon>Clostridia</taxon>
        <taxon>Lachnospirales</taxon>
        <taxon>Lachnospiraceae</taxon>
        <taxon>Kineothrix</taxon>
    </lineage>
</organism>
<keyword evidence="9" id="KW-1185">Reference proteome</keyword>
<name>A0ABZ3EQI5_9FIRM</name>
<evidence type="ECO:0000256" key="4">
    <source>
        <dbReference type="ARBA" id="ARBA00022679"/>
    </source>
</evidence>
<dbReference type="InterPro" id="IPR003661">
    <property type="entry name" value="HisK_dim/P_dom"/>
</dbReference>
<evidence type="ECO:0000256" key="5">
    <source>
        <dbReference type="ARBA" id="ARBA00022777"/>
    </source>
</evidence>
<dbReference type="Proteomes" id="UP001451571">
    <property type="component" value="Chromosome"/>
</dbReference>
<dbReference type="Pfam" id="PF00512">
    <property type="entry name" value="HisKA"/>
    <property type="match status" value="1"/>
</dbReference>
<dbReference type="PANTHER" id="PTHR43711">
    <property type="entry name" value="TWO-COMPONENT HISTIDINE KINASE"/>
    <property type="match status" value="1"/>
</dbReference>
<dbReference type="RefSeq" id="WP_342756075.1">
    <property type="nucleotide sequence ID" value="NZ_CP146256.1"/>
</dbReference>
<accession>A0ABZ3EQI5</accession>
<reference evidence="8 9" key="1">
    <citation type="submission" date="2024-02" db="EMBL/GenBank/DDBJ databases">
        <title>Bacterial strain from lacustrine sediment.</title>
        <authorList>
            <person name="Petit C."/>
            <person name="Fadhlaoui K."/>
        </authorList>
    </citation>
    <scope>NUCLEOTIDE SEQUENCE [LARGE SCALE GENOMIC DNA]</scope>
    <source>
        <strain evidence="8 9">IPX-CK</strain>
    </source>
</reference>
<dbReference type="Pfam" id="PF02518">
    <property type="entry name" value="HATPase_c"/>
    <property type="match status" value="1"/>
</dbReference>
<gene>
    <name evidence="8" type="ORF">V6984_13130</name>
</gene>
<protein>
    <recommendedName>
        <fullName evidence="2">histidine kinase</fullName>
        <ecNumber evidence="2">2.7.13.3</ecNumber>
    </recommendedName>
</protein>
<dbReference type="InterPro" id="IPR003594">
    <property type="entry name" value="HATPase_dom"/>
</dbReference>
<dbReference type="Gene3D" id="3.30.565.10">
    <property type="entry name" value="Histidine kinase-like ATPase, C-terminal domain"/>
    <property type="match status" value="1"/>
</dbReference>
<evidence type="ECO:0000256" key="3">
    <source>
        <dbReference type="ARBA" id="ARBA00022553"/>
    </source>
</evidence>
<feature type="domain" description="Histidine kinase" evidence="7">
    <location>
        <begin position="93"/>
        <end position="305"/>
    </location>
</feature>
<keyword evidence="3" id="KW-0597">Phosphoprotein</keyword>
<evidence type="ECO:0000259" key="7">
    <source>
        <dbReference type="PROSITE" id="PS50109"/>
    </source>
</evidence>
<proteinExistence type="predicted"/>
<dbReference type="SMART" id="SM00388">
    <property type="entry name" value="HisKA"/>
    <property type="match status" value="1"/>
</dbReference>
<dbReference type="SUPFAM" id="SSF47384">
    <property type="entry name" value="Homodimeric domain of signal transducing histidine kinase"/>
    <property type="match status" value="1"/>
</dbReference>
<evidence type="ECO:0000256" key="6">
    <source>
        <dbReference type="ARBA" id="ARBA00023012"/>
    </source>
</evidence>
<comment type="catalytic activity">
    <reaction evidence="1">
        <text>ATP + protein L-histidine = ADP + protein N-phospho-L-histidine.</text>
        <dbReference type="EC" id="2.7.13.3"/>
    </reaction>
</comment>
<dbReference type="SMART" id="SM00387">
    <property type="entry name" value="HATPase_c"/>
    <property type="match status" value="1"/>
</dbReference>
<keyword evidence="5 8" id="KW-0418">Kinase</keyword>
<dbReference type="InterPro" id="IPR050736">
    <property type="entry name" value="Sensor_HK_Regulatory"/>
</dbReference>
<dbReference type="InterPro" id="IPR004358">
    <property type="entry name" value="Sig_transdc_His_kin-like_C"/>
</dbReference>
<evidence type="ECO:0000256" key="1">
    <source>
        <dbReference type="ARBA" id="ARBA00000085"/>
    </source>
</evidence>
<dbReference type="EMBL" id="CP146256">
    <property type="protein sequence ID" value="XAH72459.1"/>
    <property type="molecule type" value="Genomic_DNA"/>
</dbReference>
<dbReference type="CDD" id="cd00075">
    <property type="entry name" value="HATPase"/>
    <property type="match status" value="1"/>
</dbReference>
<dbReference type="InterPro" id="IPR005467">
    <property type="entry name" value="His_kinase_dom"/>
</dbReference>
<evidence type="ECO:0000313" key="8">
    <source>
        <dbReference type="EMBL" id="XAH72459.1"/>
    </source>
</evidence>
<dbReference type="PRINTS" id="PR00344">
    <property type="entry name" value="BCTRLSENSOR"/>
</dbReference>
<keyword evidence="4" id="KW-0808">Transferase</keyword>
<dbReference type="InterPro" id="IPR036097">
    <property type="entry name" value="HisK_dim/P_sf"/>
</dbReference>
<dbReference type="PANTHER" id="PTHR43711:SF1">
    <property type="entry name" value="HISTIDINE KINASE 1"/>
    <property type="match status" value="1"/>
</dbReference>
<evidence type="ECO:0000313" key="9">
    <source>
        <dbReference type="Proteomes" id="UP001451571"/>
    </source>
</evidence>
<evidence type="ECO:0000256" key="2">
    <source>
        <dbReference type="ARBA" id="ARBA00012438"/>
    </source>
</evidence>
<dbReference type="GO" id="GO:0016301">
    <property type="term" value="F:kinase activity"/>
    <property type="evidence" value="ECO:0007669"/>
    <property type="project" value="UniProtKB-KW"/>
</dbReference>
<keyword evidence="6" id="KW-0902">Two-component regulatory system</keyword>
<dbReference type="PROSITE" id="PS50109">
    <property type="entry name" value="HIS_KIN"/>
    <property type="match status" value="1"/>
</dbReference>
<dbReference type="Gene3D" id="1.10.287.130">
    <property type="match status" value="1"/>
</dbReference>